<keyword evidence="7" id="KW-1185">Reference proteome</keyword>
<comment type="catalytic activity">
    <reaction evidence="1">
        <text>a monocarboxylic acid amide + H2O = a monocarboxylate + NH4(+)</text>
        <dbReference type="Rhea" id="RHEA:12020"/>
        <dbReference type="ChEBI" id="CHEBI:15377"/>
        <dbReference type="ChEBI" id="CHEBI:28938"/>
        <dbReference type="ChEBI" id="CHEBI:35757"/>
        <dbReference type="ChEBI" id="CHEBI:83628"/>
        <dbReference type="EC" id="3.5.1.4"/>
    </reaction>
</comment>
<dbReference type="EC" id="3.5.1.4" evidence="3"/>
<dbReference type="Proteomes" id="UP001239213">
    <property type="component" value="Unassembled WGS sequence"/>
</dbReference>
<evidence type="ECO:0000256" key="1">
    <source>
        <dbReference type="ARBA" id="ARBA00001311"/>
    </source>
</evidence>
<evidence type="ECO:0000259" key="5">
    <source>
        <dbReference type="Pfam" id="PF01425"/>
    </source>
</evidence>
<proteinExistence type="inferred from homology"/>
<dbReference type="PANTHER" id="PTHR46072">
    <property type="entry name" value="AMIDASE-RELATED-RELATED"/>
    <property type="match status" value="1"/>
</dbReference>
<dbReference type="Pfam" id="PF01425">
    <property type="entry name" value="Amidase"/>
    <property type="match status" value="1"/>
</dbReference>
<organism evidence="6 7">
    <name type="scientific">Colletotrichum cuscutae</name>
    <dbReference type="NCBI Taxonomy" id="1209917"/>
    <lineage>
        <taxon>Eukaryota</taxon>
        <taxon>Fungi</taxon>
        <taxon>Dikarya</taxon>
        <taxon>Ascomycota</taxon>
        <taxon>Pezizomycotina</taxon>
        <taxon>Sordariomycetes</taxon>
        <taxon>Hypocreomycetidae</taxon>
        <taxon>Glomerellales</taxon>
        <taxon>Glomerellaceae</taxon>
        <taxon>Colletotrichum</taxon>
        <taxon>Colletotrichum acutatum species complex</taxon>
    </lineage>
</organism>
<evidence type="ECO:0000256" key="3">
    <source>
        <dbReference type="ARBA" id="ARBA00012922"/>
    </source>
</evidence>
<evidence type="ECO:0000256" key="4">
    <source>
        <dbReference type="ARBA" id="ARBA00022801"/>
    </source>
</evidence>
<dbReference type="Gene3D" id="3.90.1300.10">
    <property type="entry name" value="Amidase signature (AS) domain"/>
    <property type="match status" value="1"/>
</dbReference>
<dbReference type="EMBL" id="MPDP01000057">
    <property type="protein sequence ID" value="KAK1487209.1"/>
    <property type="molecule type" value="Genomic_DNA"/>
</dbReference>
<dbReference type="InterPro" id="IPR020556">
    <property type="entry name" value="Amidase_CS"/>
</dbReference>
<reference evidence="6" key="1">
    <citation type="submission" date="2016-11" db="EMBL/GenBank/DDBJ databases">
        <title>The genome sequence of Colletotrichum cuscutae.</title>
        <authorList>
            <person name="Baroncelli R."/>
        </authorList>
    </citation>
    <scope>NUCLEOTIDE SEQUENCE</scope>
    <source>
        <strain evidence="6">IMI 304802</strain>
    </source>
</reference>
<name>A0AAI9VH49_9PEZI</name>
<dbReference type="InterPro" id="IPR023631">
    <property type="entry name" value="Amidase_dom"/>
</dbReference>
<dbReference type="AlphaFoldDB" id="A0AAI9VH49"/>
<dbReference type="InterPro" id="IPR036928">
    <property type="entry name" value="AS_sf"/>
</dbReference>
<comment type="similarity">
    <text evidence="2">Belongs to the amidase family.</text>
</comment>
<accession>A0AAI9VH49</accession>
<sequence>MAEWEQIARKHFEEQKKKIPSDWFLDNDKLEQLRGAGTAQEGRLIDLQAAKKSGILESNEINITENYTARELLGHLRQGTLSAERIATAYCKRAAVAQQLPLTLSPATKNSPIDIIQDSLHVDGHFASVGYVAFLKQDRPKGNAALVKLLLDAGAVLYCKTNIPQTMMTCDSENNIFGRTLNPHNTRLTAGGSSGGEGALVAFRGSPLGIGSDLAGSVRIPAFCCGVYGFKPTVDRIPFAGQSLSPWPMIP</sequence>
<comment type="caution">
    <text evidence="6">The sequence shown here is derived from an EMBL/GenBank/DDBJ whole genome shotgun (WGS) entry which is preliminary data.</text>
</comment>
<feature type="domain" description="Amidase" evidence="5">
    <location>
        <begin position="116"/>
        <end position="241"/>
    </location>
</feature>
<keyword evidence="4" id="KW-0378">Hydrolase</keyword>
<dbReference type="PROSITE" id="PS00571">
    <property type="entry name" value="AMIDASES"/>
    <property type="match status" value="1"/>
</dbReference>
<gene>
    <name evidence="6" type="ORF">CCUS01_03553</name>
</gene>
<evidence type="ECO:0000313" key="6">
    <source>
        <dbReference type="EMBL" id="KAK1487209.1"/>
    </source>
</evidence>
<dbReference type="SUPFAM" id="SSF75304">
    <property type="entry name" value="Amidase signature (AS) enzymes"/>
    <property type="match status" value="1"/>
</dbReference>
<dbReference type="PANTHER" id="PTHR46072:SF3">
    <property type="entry name" value="AMIDASE"/>
    <property type="match status" value="1"/>
</dbReference>
<protein>
    <recommendedName>
        <fullName evidence="3">amidase</fullName>
        <ecNumber evidence="3">3.5.1.4</ecNumber>
    </recommendedName>
</protein>
<dbReference type="GO" id="GO:0004040">
    <property type="term" value="F:amidase activity"/>
    <property type="evidence" value="ECO:0007669"/>
    <property type="project" value="UniProtKB-EC"/>
</dbReference>
<evidence type="ECO:0000256" key="2">
    <source>
        <dbReference type="ARBA" id="ARBA00009199"/>
    </source>
</evidence>
<evidence type="ECO:0000313" key="7">
    <source>
        <dbReference type="Proteomes" id="UP001239213"/>
    </source>
</evidence>